<gene>
    <name evidence="11" type="ORF">SAMN05421823_10117</name>
</gene>
<dbReference type="Pfam" id="PF02518">
    <property type="entry name" value="HATPase_c"/>
    <property type="match status" value="1"/>
</dbReference>
<feature type="domain" description="Histidine kinase" evidence="8">
    <location>
        <begin position="312"/>
        <end position="533"/>
    </location>
</feature>
<dbReference type="SUPFAM" id="SSF55785">
    <property type="entry name" value="PYP-like sensor domain (PAS domain)"/>
    <property type="match status" value="2"/>
</dbReference>
<dbReference type="Pfam" id="PF13426">
    <property type="entry name" value="PAS_9"/>
    <property type="match status" value="1"/>
</dbReference>
<keyword evidence="6" id="KW-0902">Two-component regulatory system</keyword>
<reference evidence="11 12" key="1">
    <citation type="submission" date="2016-10" db="EMBL/GenBank/DDBJ databases">
        <authorList>
            <person name="de Groot N.N."/>
        </authorList>
    </citation>
    <scope>NUCLEOTIDE SEQUENCE [LARGE SCALE GENOMIC DNA]</scope>
    <source>
        <strain evidence="11 12">DSM 25186</strain>
    </source>
</reference>
<dbReference type="InterPro" id="IPR036097">
    <property type="entry name" value="HisK_dim/P_sf"/>
</dbReference>
<dbReference type="OrthoDB" id="9808408at2"/>
<dbReference type="InterPro" id="IPR003594">
    <property type="entry name" value="HATPase_dom"/>
</dbReference>
<evidence type="ECO:0000256" key="4">
    <source>
        <dbReference type="ARBA" id="ARBA00022679"/>
    </source>
</evidence>
<keyword evidence="4" id="KW-0808">Transferase</keyword>
<organism evidence="11 12">
    <name type="scientific">Catalinimonas alkaloidigena</name>
    <dbReference type="NCBI Taxonomy" id="1075417"/>
    <lineage>
        <taxon>Bacteria</taxon>
        <taxon>Pseudomonadati</taxon>
        <taxon>Bacteroidota</taxon>
        <taxon>Cytophagia</taxon>
        <taxon>Cytophagales</taxon>
        <taxon>Catalimonadaceae</taxon>
        <taxon>Catalinimonas</taxon>
    </lineage>
</organism>
<dbReference type="FunFam" id="3.30.565.10:FF:000006">
    <property type="entry name" value="Sensor histidine kinase WalK"/>
    <property type="match status" value="1"/>
</dbReference>
<proteinExistence type="predicted"/>
<feature type="domain" description="PAS" evidence="9">
    <location>
        <begin position="14"/>
        <end position="67"/>
    </location>
</feature>
<evidence type="ECO:0000259" key="8">
    <source>
        <dbReference type="PROSITE" id="PS50109"/>
    </source>
</evidence>
<dbReference type="PROSITE" id="PS50109">
    <property type="entry name" value="HIS_KIN"/>
    <property type="match status" value="1"/>
</dbReference>
<evidence type="ECO:0000256" key="1">
    <source>
        <dbReference type="ARBA" id="ARBA00000085"/>
    </source>
</evidence>
<accession>A0A1G8WC69</accession>
<feature type="coiled-coil region" evidence="7">
    <location>
        <begin position="136"/>
        <end position="170"/>
    </location>
</feature>
<keyword evidence="7" id="KW-0175">Coiled coil</keyword>
<dbReference type="InterPro" id="IPR004358">
    <property type="entry name" value="Sig_transdc_His_kin-like_C"/>
</dbReference>
<dbReference type="NCBIfam" id="TIGR00229">
    <property type="entry name" value="sensory_box"/>
    <property type="match status" value="2"/>
</dbReference>
<dbReference type="PROSITE" id="PS50113">
    <property type="entry name" value="PAC"/>
    <property type="match status" value="2"/>
</dbReference>
<dbReference type="CDD" id="cd00130">
    <property type="entry name" value="PAS"/>
    <property type="match status" value="1"/>
</dbReference>
<dbReference type="CDD" id="cd00082">
    <property type="entry name" value="HisKA"/>
    <property type="match status" value="1"/>
</dbReference>
<dbReference type="Gene3D" id="3.30.565.10">
    <property type="entry name" value="Histidine kinase-like ATPase, C-terminal domain"/>
    <property type="match status" value="1"/>
</dbReference>
<dbReference type="SMART" id="SM00387">
    <property type="entry name" value="HATPase_c"/>
    <property type="match status" value="1"/>
</dbReference>
<evidence type="ECO:0000259" key="9">
    <source>
        <dbReference type="PROSITE" id="PS50112"/>
    </source>
</evidence>
<dbReference type="Gene3D" id="3.30.450.20">
    <property type="entry name" value="PAS domain"/>
    <property type="match status" value="2"/>
</dbReference>
<dbReference type="PROSITE" id="PS50112">
    <property type="entry name" value="PAS"/>
    <property type="match status" value="1"/>
</dbReference>
<dbReference type="PANTHER" id="PTHR43711">
    <property type="entry name" value="TWO-COMPONENT HISTIDINE KINASE"/>
    <property type="match status" value="1"/>
</dbReference>
<dbReference type="SUPFAM" id="SSF55874">
    <property type="entry name" value="ATPase domain of HSP90 chaperone/DNA topoisomerase II/histidine kinase"/>
    <property type="match status" value="1"/>
</dbReference>
<dbReference type="SMART" id="SM00091">
    <property type="entry name" value="PAS"/>
    <property type="match status" value="2"/>
</dbReference>
<dbReference type="Pfam" id="PF00512">
    <property type="entry name" value="HisKA"/>
    <property type="match status" value="1"/>
</dbReference>
<dbReference type="EMBL" id="FNFO01000001">
    <property type="protein sequence ID" value="SDJ75365.1"/>
    <property type="molecule type" value="Genomic_DNA"/>
</dbReference>
<evidence type="ECO:0000313" key="12">
    <source>
        <dbReference type="Proteomes" id="UP000198510"/>
    </source>
</evidence>
<dbReference type="SUPFAM" id="SSF47384">
    <property type="entry name" value="Homodimeric domain of signal transducing histidine kinase"/>
    <property type="match status" value="1"/>
</dbReference>
<dbReference type="PANTHER" id="PTHR43711:SF26">
    <property type="entry name" value="SENSOR HISTIDINE KINASE RCSC"/>
    <property type="match status" value="1"/>
</dbReference>
<dbReference type="AlphaFoldDB" id="A0A1G8WC69"/>
<evidence type="ECO:0000313" key="11">
    <source>
        <dbReference type="EMBL" id="SDJ75365.1"/>
    </source>
</evidence>
<dbReference type="Proteomes" id="UP000198510">
    <property type="component" value="Unassembled WGS sequence"/>
</dbReference>
<dbReference type="GO" id="GO:0000155">
    <property type="term" value="F:phosphorelay sensor kinase activity"/>
    <property type="evidence" value="ECO:0007669"/>
    <property type="project" value="InterPro"/>
</dbReference>
<dbReference type="Gene3D" id="1.10.287.130">
    <property type="match status" value="1"/>
</dbReference>
<sequence length="541" mass="61387">MESAHRSPSVLPQREKIFRAMFEGSQESILVTNQNGMIVMVNPACERLFGYDSDEMVGQAVELLIPQRLRHQHQAHRQHYYDKPHARGMGRDMDLSARRKDGSEFYIEAGLNYVHLEGTMYVIAFIIDVTERKRTTDALRESRAQLKRNAEELEQRVEHRTAELARTNAELRETQALYHAMVQNFPDGIISVIDAAYRLVLLDGKALQELKLDRTALLHRPLLQDLPDDIRATVQLFLEKAFRGESATMEVEVQSKSFILNAAPLPSDDGPIRQVLVVGENITELKHAEEEMRNALKKERELNELKTRFVSMASHEFRTPLSTILSSTSLVRKYQDSTAENKAERISKHLDRIKSSVNDLVGVLDDFLSIGKLDEGKIHVQPALLDLQDLAQITAEEMQSVAKVGQVIRVEADDPRLTETMLDRKLIKAIFTNLLSNAIKYSAEGQRITLSLTPTPDAQVELRVQDQGIGIPEKEQKYLFNRFFRAGNATNIQGTGLGLHIVKRYVELQHGTIALESRANEGTTFIVRLPMELTPDEYETE</sequence>
<keyword evidence="3" id="KW-0597">Phosphoprotein</keyword>
<evidence type="ECO:0000256" key="6">
    <source>
        <dbReference type="ARBA" id="ARBA00023012"/>
    </source>
</evidence>
<comment type="catalytic activity">
    <reaction evidence="1">
        <text>ATP + protein L-histidine = ADP + protein N-phospho-L-histidine.</text>
        <dbReference type="EC" id="2.7.13.3"/>
    </reaction>
</comment>
<dbReference type="InterPro" id="IPR000700">
    <property type="entry name" value="PAS-assoc_C"/>
</dbReference>
<dbReference type="InterPro" id="IPR003661">
    <property type="entry name" value="HisK_dim/P_dom"/>
</dbReference>
<feature type="domain" description="PAC" evidence="10">
    <location>
        <begin position="232"/>
        <end position="294"/>
    </location>
</feature>
<keyword evidence="5" id="KW-0418">Kinase</keyword>
<dbReference type="PRINTS" id="PR00344">
    <property type="entry name" value="BCTRLSENSOR"/>
</dbReference>
<evidence type="ECO:0000256" key="7">
    <source>
        <dbReference type="SAM" id="Coils"/>
    </source>
</evidence>
<dbReference type="RefSeq" id="WP_089677700.1">
    <property type="nucleotide sequence ID" value="NZ_FNFO01000001.1"/>
</dbReference>
<dbReference type="InterPro" id="IPR050736">
    <property type="entry name" value="Sensor_HK_Regulatory"/>
</dbReference>
<dbReference type="InterPro" id="IPR005467">
    <property type="entry name" value="His_kinase_dom"/>
</dbReference>
<evidence type="ECO:0000256" key="2">
    <source>
        <dbReference type="ARBA" id="ARBA00012438"/>
    </source>
</evidence>
<dbReference type="InterPro" id="IPR035965">
    <property type="entry name" value="PAS-like_dom_sf"/>
</dbReference>
<dbReference type="EC" id="2.7.13.3" evidence="2"/>
<evidence type="ECO:0000256" key="5">
    <source>
        <dbReference type="ARBA" id="ARBA00022777"/>
    </source>
</evidence>
<dbReference type="CDD" id="cd00075">
    <property type="entry name" value="HATPase"/>
    <property type="match status" value="1"/>
</dbReference>
<evidence type="ECO:0000256" key="3">
    <source>
        <dbReference type="ARBA" id="ARBA00022553"/>
    </source>
</evidence>
<dbReference type="InterPro" id="IPR000014">
    <property type="entry name" value="PAS"/>
</dbReference>
<protein>
    <recommendedName>
        <fullName evidence="2">histidine kinase</fullName>
        <ecNumber evidence="2">2.7.13.3</ecNumber>
    </recommendedName>
</protein>
<name>A0A1G8WC69_9BACT</name>
<evidence type="ECO:0000259" key="10">
    <source>
        <dbReference type="PROSITE" id="PS50113"/>
    </source>
</evidence>
<keyword evidence="12" id="KW-1185">Reference proteome</keyword>
<dbReference type="SMART" id="SM00388">
    <property type="entry name" value="HisKA"/>
    <property type="match status" value="1"/>
</dbReference>
<dbReference type="STRING" id="1075417.SAMN05421823_10117"/>
<dbReference type="InterPro" id="IPR036890">
    <property type="entry name" value="HATPase_C_sf"/>
</dbReference>
<feature type="domain" description="PAC" evidence="10">
    <location>
        <begin position="91"/>
        <end position="141"/>
    </location>
</feature>